<proteinExistence type="predicted"/>
<feature type="compositionally biased region" description="Polar residues" evidence="1">
    <location>
        <begin position="46"/>
        <end position="56"/>
    </location>
</feature>
<dbReference type="EMBL" id="ML987197">
    <property type="protein sequence ID" value="KAF2247155.1"/>
    <property type="molecule type" value="Genomic_DNA"/>
</dbReference>
<dbReference type="OrthoDB" id="2129362at2759"/>
<dbReference type="GO" id="GO:0016747">
    <property type="term" value="F:acyltransferase activity, transferring groups other than amino-acyl groups"/>
    <property type="evidence" value="ECO:0007669"/>
    <property type="project" value="InterPro"/>
</dbReference>
<dbReference type="Proteomes" id="UP000800094">
    <property type="component" value="Unassembled WGS sequence"/>
</dbReference>
<dbReference type="Pfam" id="PF00583">
    <property type="entry name" value="Acetyltransf_1"/>
    <property type="match status" value="1"/>
</dbReference>
<organism evidence="3 4">
    <name type="scientific">Trematosphaeria pertusa</name>
    <dbReference type="NCBI Taxonomy" id="390896"/>
    <lineage>
        <taxon>Eukaryota</taxon>
        <taxon>Fungi</taxon>
        <taxon>Dikarya</taxon>
        <taxon>Ascomycota</taxon>
        <taxon>Pezizomycotina</taxon>
        <taxon>Dothideomycetes</taxon>
        <taxon>Pleosporomycetidae</taxon>
        <taxon>Pleosporales</taxon>
        <taxon>Massarineae</taxon>
        <taxon>Trematosphaeriaceae</taxon>
        <taxon>Trematosphaeria</taxon>
    </lineage>
</organism>
<feature type="compositionally biased region" description="Polar residues" evidence="1">
    <location>
        <begin position="267"/>
        <end position="276"/>
    </location>
</feature>
<keyword evidence="4" id="KW-1185">Reference proteome</keyword>
<dbReference type="InterPro" id="IPR000182">
    <property type="entry name" value="GNAT_dom"/>
</dbReference>
<dbReference type="CDD" id="cd04301">
    <property type="entry name" value="NAT_SF"/>
    <property type="match status" value="1"/>
</dbReference>
<dbReference type="GeneID" id="54580240"/>
<feature type="compositionally biased region" description="Basic residues" evidence="1">
    <location>
        <begin position="145"/>
        <end position="154"/>
    </location>
</feature>
<feature type="domain" description="N-acetyltransferase" evidence="2">
    <location>
        <begin position="602"/>
        <end position="654"/>
    </location>
</feature>
<protein>
    <recommendedName>
        <fullName evidence="2">N-acetyltransferase domain-containing protein</fullName>
    </recommendedName>
</protein>
<reference evidence="3" key="1">
    <citation type="journal article" date="2020" name="Stud. Mycol.">
        <title>101 Dothideomycetes genomes: a test case for predicting lifestyles and emergence of pathogens.</title>
        <authorList>
            <person name="Haridas S."/>
            <person name="Albert R."/>
            <person name="Binder M."/>
            <person name="Bloem J."/>
            <person name="Labutti K."/>
            <person name="Salamov A."/>
            <person name="Andreopoulos B."/>
            <person name="Baker S."/>
            <person name="Barry K."/>
            <person name="Bills G."/>
            <person name="Bluhm B."/>
            <person name="Cannon C."/>
            <person name="Castanera R."/>
            <person name="Culley D."/>
            <person name="Daum C."/>
            <person name="Ezra D."/>
            <person name="Gonzalez J."/>
            <person name="Henrissat B."/>
            <person name="Kuo A."/>
            <person name="Liang C."/>
            <person name="Lipzen A."/>
            <person name="Lutzoni F."/>
            <person name="Magnuson J."/>
            <person name="Mondo S."/>
            <person name="Nolan M."/>
            <person name="Ohm R."/>
            <person name="Pangilinan J."/>
            <person name="Park H.-J."/>
            <person name="Ramirez L."/>
            <person name="Alfaro M."/>
            <person name="Sun H."/>
            <person name="Tritt A."/>
            <person name="Yoshinaga Y."/>
            <person name="Zwiers L.-H."/>
            <person name="Turgeon B."/>
            <person name="Goodwin S."/>
            <person name="Spatafora J."/>
            <person name="Crous P."/>
            <person name="Grigoriev I."/>
        </authorList>
    </citation>
    <scope>NUCLEOTIDE SEQUENCE</scope>
    <source>
        <strain evidence="3">CBS 122368</strain>
    </source>
</reference>
<dbReference type="RefSeq" id="XP_033682159.1">
    <property type="nucleotide sequence ID" value="XM_033826910.1"/>
</dbReference>
<evidence type="ECO:0000313" key="4">
    <source>
        <dbReference type="Proteomes" id="UP000800094"/>
    </source>
</evidence>
<dbReference type="AlphaFoldDB" id="A0A6A6I9B0"/>
<sequence>MAHFARVPRDALYTSTASPIVDLPQPIAPAPTGEKVDTMTWQQKQDFDILTNSGRQRPSKNRKWQKLEPASDYALANSTIAGKDNKRHQEEAIVPPIAEVGPDPRGCAPASLHQNDSPAPAEPSPPASVHSNPNEKTRQKPTPLPKHRRRKPKAGAKMTAMALPSAYVPPHLRKKATTPKPNEPSAVASGSNGAKSQGASSAQASKPGAAGTDTNGTKSEGKSPVQAQSSSQAADHRPKSPPSPPSTPVDKQADDGWVGWDPPKSHSLAQVPNRQNPRWPARVGKPTPYKWPKTRDLKAQPIDEGSDGGVSFKSNSNGDPDYDVKKLMDWNGDWLPPPETWSARKGFTDRHFGAGIETWMNRQDKSCTVDLTNELASSDYLGYKVEGEFVLKDGEVVADRYITKELAPRSWVPVQIEGDAPQQFWRALPSRAPPPLSDIDLTESRPFWEAYPGEGNSCFLQPHQVPEAKIDEADEENQMAGVKLNATQMLYRIEREKQNKQRKAHLRQNRPIPPSPLPVVQMPDRRIQTDVNVYLRPVVAADTKGIRDIYNHYVTESISAPEFRPRGPQHIHDRIRTITDEGLPYIVAIDRKNQHSGGQTFGHVSERIIGFAYIDDFCDKGSMYRFTFELELYVHPAYTRKGIAKCLLDRLLEMVNTGYPARSGYKWLNRGEYLKHGSSRVVKTINMSVPVEQGSEDMKWLKPFLKKFQFREAGYLKTMGYKQNKVVDVAIFQHNTTEAPNASVPPFEPL</sequence>
<accession>A0A6A6I9B0</accession>
<evidence type="ECO:0000259" key="2">
    <source>
        <dbReference type="Pfam" id="PF00583"/>
    </source>
</evidence>
<feature type="region of interest" description="Disordered" evidence="1">
    <location>
        <begin position="501"/>
        <end position="520"/>
    </location>
</feature>
<dbReference type="InterPro" id="IPR016181">
    <property type="entry name" value="Acyl_CoA_acyltransferase"/>
</dbReference>
<evidence type="ECO:0000313" key="3">
    <source>
        <dbReference type="EMBL" id="KAF2247155.1"/>
    </source>
</evidence>
<evidence type="ECO:0000256" key="1">
    <source>
        <dbReference type="SAM" id="MobiDB-lite"/>
    </source>
</evidence>
<name>A0A6A6I9B0_9PLEO</name>
<gene>
    <name evidence="3" type="ORF">BU26DRAFT_506442</name>
</gene>
<feature type="region of interest" description="Disordered" evidence="1">
    <location>
        <begin position="46"/>
        <end position="317"/>
    </location>
</feature>
<dbReference type="Gene3D" id="3.40.630.30">
    <property type="match status" value="1"/>
</dbReference>
<feature type="compositionally biased region" description="Low complexity" evidence="1">
    <location>
        <begin position="188"/>
        <end position="211"/>
    </location>
</feature>
<dbReference type="SUPFAM" id="SSF55729">
    <property type="entry name" value="Acyl-CoA N-acyltransferases (Nat)"/>
    <property type="match status" value="1"/>
</dbReference>